<organism evidence="1 2">
    <name type="scientific">Rhodopirellula islandica</name>
    <dbReference type="NCBI Taxonomy" id="595434"/>
    <lineage>
        <taxon>Bacteria</taxon>
        <taxon>Pseudomonadati</taxon>
        <taxon>Planctomycetota</taxon>
        <taxon>Planctomycetia</taxon>
        <taxon>Pirellulales</taxon>
        <taxon>Pirellulaceae</taxon>
        <taxon>Rhodopirellula</taxon>
    </lineage>
</organism>
<name>A0A0J1E8M7_RHOIS</name>
<dbReference type="EMBL" id="LECT01000048">
    <property type="protein sequence ID" value="KLU01819.1"/>
    <property type="molecule type" value="Genomic_DNA"/>
</dbReference>
<evidence type="ECO:0000313" key="1">
    <source>
        <dbReference type="EMBL" id="KLU01819.1"/>
    </source>
</evidence>
<dbReference type="Proteomes" id="UP000036367">
    <property type="component" value="Unassembled WGS sequence"/>
</dbReference>
<protein>
    <submittedName>
        <fullName evidence="1">Uncharacterized protein</fullName>
    </submittedName>
</protein>
<proteinExistence type="predicted"/>
<gene>
    <name evidence="1" type="ORF">RISK_006003</name>
</gene>
<evidence type="ECO:0000313" key="2">
    <source>
        <dbReference type="Proteomes" id="UP000036367"/>
    </source>
</evidence>
<comment type="caution">
    <text evidence="1">The sequence shown here is derived from an EMBL/GenBank/DDBJ whole genome shotgun (WGS) entry which is preliminary data.</text>
</comment>
<dbReference type="AlphaFoldDB" id="A0A0J1E8M7"/>
<reference evidence="1" key="1">
    <citation type="submission" date="2015-05" db="EMBL/GenBank/DDBJ databases">
        <title>Permanent draft genome of Rhodopirellula islandicus K833.</title>
        <authorList>
            <person name="Kizina J."/>
            <person name="Richter M."/>
            <person name="Glockner F.O."/>
            <person name="Harder J."/>
        </authorList>
    </citation>
    <scope>NUCLEOTIDE SEQUENCE [LARGE SCALE GENOMIC DNA]</scope>
    <source>
        <strain evidence="1">K833</strain>
    </source>
</reference>
<accession>A0A0J1E8M7</accession>
<keyword evidence="2" id="KW-1185">Reference proteome</keyword>
<sequence>MESTETKFAWVLRHPKMFPFFDERSFLESINTIQRIPIC</sequence>